<evidence type="ECO:0000313" key="2">
    <source>
        <dbReference type="Proteomes" id="UP000269945"/>
    </source>
</evidence>
<protein>
    <submittedName>
        <fullName evidence="1">Uncharacterized protein</fullName>
    </submittedName>
</protein>
<accession>A0A9X9LMN5</accession>
<dbReference type="AlphaFoldDB" id="A0A9X9LMN5"/>
<evidence type="ECO:0000313" key="1">
    <source>
        <dbReference type="EMBL" id="VCW76843.1"/>
    </source>
</evidence>
<proteinExistence type="predicted"/>
<comment type="caution">
    <text evidence="1">The sequence shown here is derived from an EMBL/GenBank/DDBJ whole genome shotgun (WGS) entry which is preliminary data.</text>
</comment>
<dbReference type="Proteomes" id="UP000269945">
    <property type="component" value="Unassembled WGS sequence"/>
</dbReference>
<gene>
    <name evidence="1" type="ORF">BN2614_LOCUS1</name>
</gene>
<reference evidence="1 2" key="1">
    <citation type="submission" date="2018-10" db="EMBL/GenBank/DDBJ databases">
        <authorList>
            <person name="Ekblom R."/>
            <person name="Jareborg N."/>
        </authorList>
    </citation>
    <scope>NUCLEOTIDE SEQUENCE [LARGE SCALE GENOMIC DNA]</scope>
    <source>
        <tissue evidence="1">Muscle</tissue>
    </source>
</reference>
<organism evidence="1 2">
    <name type="scientific">Gulo gulo</name>
    <name type="common">Wolverine</name>
    <name type="synonym">Gluton</name>
    <dbReference type="NCBI Taxonomy" id="48420"/>
    <lineage>
        <taxon>Eukaryota</taxon>
        <taxon>Metazoa</taxon>
        <taxon>Chordata</taxon>
        <taxon>Craniata</taxon>
        <taxon>Vertebrata</taxon>
        <taxon>Euteleostomi</taxon>
        <taxon>Mammalia</taxon>
        <taxon>Eutheria</taxon>
        <taxon>Laurasiatheria</taxon>
        <taxon>Carnivora</taxon>
        <taxon>Caniformia</taxon>
        <taxon>Musteloidea</taxon>
        <taxon>Mustelidae</taxon>
        <taxon>Guloninae</taxon>
        <taxon>Gulo</taxon>
    </lineage>
</organism>
<sequence length="28" mass="3111">MQLVTGHQCSKKAADTLGTMSLTCQDWR</sequence>
<name>A0A9X9LMN5_GULGU</name>
<keyword evidence="2" id="KW-1185">Reference proteome</keyword>
<dbReference type="EMBL" id="CYRY02007967">
    <property type="protein sequence ID" value="VCW76843.1"/>
    <property type="molecule type" value="Genomic_DNA"/>
</dbReference>